<reference evidence="1 2" key="1">
    <citation type="journal article" date="2021" name="Hortic Res">
        <title>Chromosome-scale assembly of the Dendrobium chrysotoxum genome enhances the understanding of orchid evolution.</title>
        <authorList>
            <person name="Zhang Y."/>
            <person name="Zhang G.Q."/>
            <person name="Zhang D."/>
            <person name="Liu X.D."/>
            <person name="Xu X.Y."/>
            <person name="Sun W.H."/>
            <person name="Yu X."/>
            <person name="Zhu X."/>
            <person name="Wang Z.W."/>
            <person name="Zhao X."/>
            <person name="Zhong W.Y."/>
            <person name="Chen H."/>
            <person name="Yin W.L."/>
            <person name="Huang T."/>
            <person name="Niu S.C."/>
            <person name="Liu Z.J."/>
        </authorList>
    </citation>
    <scope>NUCLEOTIDE SEQUENCE [LARGE SCALE GENOMIC DNA]</scope>
    <source>
        <strain evidence="1">Lindl</strain>
    </source>
</reference>
<dbReference type="Proteomes" id="UP000775213">
    <property type="component" value="Unassembled WGS sequence"/>
</dbReference>
<name>A0AAV7GDJ6_DENCH</name>
<proteinExistence type="predicted"/>
<dbReference type="EMBL" id="JAGFBR010000010">
    <property type="protein sequence ID" value="KAH0459854.1"/>
    <property type="molecule type" value="Genomic_DNA"/>
</dbReference>
<gene>
    <name evidence="1" type="ORF">IEQ34_010517</name>
</gene>
<evidence type="ECO:0000313" key="2">
    <source>
        <dbReference type="Proteomes" id="UP000775213"/>
    </source>
</evidence>
<evidence type="ECO:0000313" key="1">
    <source>
        <dbReference type="EMBL" id="KAH0459854.1"/>
    </source>
</evidence>
<organism evidence="1 2">
    <name type="scientific">Dendrobium chrysotoxum</name>
    <name type="common">Orchid</name>
    <dbReference type="NCBI Taxonomy" id="161865"/>
    <lineage>
        <taxon>Eukaryota</taxon>
        <taxon>Viridiplantae</taxon>
        <taxon>Streptophyta</taxon>
        <taxon>Embryophyta</taxon>
        <taxon>Tracheophyta</taxon>
        <taxon>Spermatophyta</taxon>
        <taxon>Magnoliopsida</taxon>
        <taxon>Liliopsida</taxon>
        <taxon>Asparagales</taxon>
        <taxon>Orchidaceae</taxon>
        <taxon>Epidendroideae</taxon>
        <taxon>Malaxideae</taxon>
        <taxon>Dendrobiinae</taxon>
        <taxon>Dendrobium</taxon>
    </lineage>
</organism>
<keyword evidence="2" id="KW-1185">Reference proteome</keyword>
<dbReference type="AlphaFoldDB" id="A0AAV7GDJ6"/>
<dbReference type="PANTHER" id="PTHR34286:SF1">
    <property type="entry name" value="TRANSMEMBRANE PROTEIN"/>
    <property type="match status" value="1"/>
</dbReference>
<comment type="caution">
    <text evidence="1">The sequence shown here is derived from an EMBL/GenBank/DDBJ whole genome shotgun (WGS) entry which is preliminary data.</text>
</comment>
<protein>
    <submittedName>
        <fullName evidence="1">Uncharacterized protein</fullName>
    </submittedName>
</protein>
<sequence>MIIVHHISSPDQCVDILTKALPTRCIVCLRDKLMVIEMPINFRGCDNQKASALMGDASIPLSSLQNHTNHLIKSIHFITTVDGQQILQHATNSVVSCTHIVVCSQQRHGDKQVWNQEELRLVGSLFDALVALIMLFNGSLVACNRLRGPLGYLCFGPSNCAVWPFGSTSGSSAPSVAGQKPYRGLEVPLSAIAGRVLGEWGDLRYDRISDRSSDMGGGDHHGHGHGEPHGAEDFRLKVWSMTGGPNCRPKYWRRNTAIAMFGIFLVCIPIAMKSAELEQRPHHPVRPIPSQLWCKNFGTKDY</sequence>
<accession>A0AAV7GDJ6</accession>
<dbReference type="PANTHER" id="PTHR34286">
    <property type="entry name" value="TRANSMEMBRANE PROTEIN"/>
    <property type="match status" value="1"/>
</dbReference>